<feature type="transmembrane region" description="Helical" evidence="1">
    <location>
        <begin position="7"/>
        <end position="25"/>
    </location>
</feature>
<keyword evidence="3" id="KW-1185">Reference proteome</keyword>
<reference evidence="2" key="1">
    <citation type="journal article" date="2014" name="Int. J. Syst. Evol. Microbiol.">
        <title>Complete genome sequence of Corynebacterium casei LMG S-19264T (=DSM 44701T), isolated from a smear-ripened cheese.</title>
        <authorList>
            <consortium name="US DOE Joint Genome Institute (JGI-PGF)"/>
            <person name="Walter F."/>
            <person name="Albersmeier A."/>
            <person name="Kalinowski J."/>
            <person name="Ruckert C."/>
        </authorList>
    </citation>
    <scope>NUCLEOTIDE SEQUENCE</scope>
    <source>
        <strain evidence="2">CGMCC 1.12924</strain>
    </source>
</reference>
<organism evidence="2 3">
    <name type="scientific">Planktosalinus lacus</name>
    <dbReference type="NCBI Taxonomy" id="1526573"/>
    <lineage>
        <taxon>Bacteria</taxon>
        <taxon>Pseudomonadati</taxon>
        <taxon>Bacteroidota</taxon>
        <taxon>Flavobacteriia</taxon>
        <taxon>Flavobacteriales</taxon>
        <taxon>Flavobacteriaceae</taxon>
        <taxon>Planktosalinus</taxon>
    </lineage>
</organism>
<evidence type="ECO:0000256" key="1">
    <source>
        <dbReference type="SAM" id="Phobius"/>
    </source>
</evidence>
<comment type="caution">
    <text evidence="2">The sequence shown here is derived from an EMBL/GenBank/DDBJ whole genome shotgun (WGS) entry which is preliminary data.</text>
</comment>
<proteinExistence type="predicted"/>
<evidence type="ECO:0008006" key="4">
    <source>
        <dbReference type="Google" id="ProtNLM"/>
    </source>
</evidence>
<keyword evidence="1" id="KW-1133">Transmembrane helix</keyword>
<dbReference type="AlphaFoldDB" id="A0A8J2VAT4"/>
<evidence type="ECO:0000313" key="2">
    <source>
        <dbReference type="EMBL" id="GGD94356.1"/>
    </source>
</evidence>
<dbReference type="Proteomes" id="UP000652231">
    <property type="component" value="Unassembled WGS sequence"/>
</dbReference>
<accession>A0A8J2VAT4</accession>
<dbReference type="RefSeq" id="WP_188441630.1">
    <property type="nucleotide sequence ID" value="NZ_BMGK01000006.1"/>
</dbReference>
<evidence type="ECO:0000313" key="3">
    <source>
        <dbReference type="Proteomes" id="UP000652231"/>
    </source>
</evidence>
<reference evidence="2" key="2">
    <citation type="submission" date="2020-09" db="EMBL/GenBank/DDBJ databases">
        <authorList>
            <person name="Sun Q."/>
            <person name="Zhou Y."/>
        </authorList>
    </citation>
    <scope>NUCLEOTIDE SEQUENCE</scope>
    <source>
        <strain evidence="2">CGMCC 1.12924</strain>
    </source>
</reference>
<keyword evidence="1" id="KW-0472">Membrane</keyword>
<gene>
    <name evidence="2" type="ORF">GCM10011312_17620</name>
</gene>
<name>A0A8J2VAT4_9FLAO</name>
<protein>
    <recommendedName>
        <fullName evidence="4">DUF4258 domain-containing protein</fullName>
    </recommendedName>
</protein>
<dbReference type="EMBL" id="BMGK01000006">
    <property type="protein sequence ID" value="GGD94356.1"/>
    <property type="molecule type" value="Genomic_DNA"/>
</dbReference>
<sequence>MKFTQRLAFYLFGFSIGLIFLFFFLNKKGASCDYSPDARVKKNIRLKPKVYSERVLNDIQNNNIDTASVNLLLQTGDVDFGESDTKRDSCNLYVIYGKVLEKLVRLEVENCPENAVILSLSEKN</sequence>
<keyword evidence="1" id="KW-0812">Transmembrane</keyword>